<feature type="transmembrane region" description="Helical" evidence="7">
    <location>
        <begin position="6"/>
        <end position="29"/>
    </location>
</feature>
<dbReference type="InterPro" id="IPR050482">
    <property type="entry name" value="Sensor_HK_TwoCompSys"/>
</dbReference>
<dbReference type="GO" id="GO:0004673">
    <property type="term" value="F:protein histidine kinase activity"/>
    <property type="evidence" value="ECO:0007669"/>
    <property type="project" value="UniProtKB-EC"/>
</dbReference>
<organism evidence="9 10">
    <name type="scientific">Aureibacter tunicatorum</name>
    <dbReference type="NCBI Taxonomy" id="866807"/>
    <lineage>
        <taxon>Bacteria</taxon>
        <taxon>Pseudomonadati</taxon>
        <taxon>Bacteroidota</taxon>
        <taxon>Cytophagia</taxon>
        <taxon>Cytophagales</taxon>
        <taxon>Persicobacteraceae</taxon>
        <taxon>Aureibacter</taxon>
    </lineage>
</organism>
<dbReference type="PANTHER" id="PTHR24421">
    <property type="entry name" value="NITRATE/NITRITE SENSOR PROTEIN NARX-RELATED"/>
    <property type="match status" value="1"/>
</dbReference>
<dbReference type="Gene3D" id="3.30.565.10">
    <property type="entry name" value="Histidine kinase-like ATPase, C-terminal domain"/>
    <property type="match status" value="1"/>
</dbReference>
<comment type="caution">
    <text evidence="9">The sequence shown here is derived from an EMBL/GenBank/DDBJ whole genome shotgun (WGS) entry which is preliminary data.</text>
</comment>
<evidence type="ECO:0000256" key="7">
    <source>
        <dbReference type="SAM" id="Phobius"/>
    </source>
</evidence>
<gene>
    <name evidence="9" type="ORF">HNQ88_004666</name>
</gene>
<comment type="catalytic activity">
    <reaction evidence="1">
        <text>ATP + protein L-histidine = ADP + protein N-phospho-L-histidine.</text>
        <dbReference type="EC" id="2.7.13.3"/>
    </reaction>
</comment>
<evidence type="ECO:0000256" key="2">
    <source>
        <dbReference type="ARBA" id="ARBA00012438"/>
    </source>
</evidence>
<dbReference type="InterPro" id="IPR036890">
    <property type="entry name" value="HATPase_C_sf"/>
</dbReference>
<dbReference type="GO" id="GO:0000160">
    <property type="term" value="P:phosphorelay signal transduction system"/>
    <property type="evidence" value="ECO:0007669"/>
    <property type="project" value="UniProtKB-KW"/>
</dbReference>
<dbReference type="RefSeq" id="WP_309942478.1">
    <property type="nucleotide sequence ID" value="NZ_AP025307.1"/>
</dbReference>
<protein>
    <recommendedName>
        <fullName evidence="2">histidine kinase</fullName>
        <ecNumber evidence="2">2.7.13.3</ecNumber>
    </recommendedName>
</protein>
<evidence type="ECO:0000256" key="1">
    <source>
        <dbReference type="ARBA" id="ARBA00000085"/>
    </source>
</evidence>
<dbReference type="EMBL" id="JAVDQD010000009">
    <property type="protein sequence ID" value="MDR6241579.1"/>
    <property type="molecule type" value="Genomic_DNA"/>
</dbReference>
<dbReference type="EC" id="2.7.13.3" evidence="2"/>
<dbReference type="CDD" id="cd16917">
    <property type="entry name" value="HATPase_UhpB-NarQ-NarX-like"/>
    <property type="match status" value="1"/>
</dbReference>
<keyword evidence="7" id="KW-1133">Transmembrane helix</keyword>
<evidence type="ECO:0000256" key="6">
    <source>
        <dbReference type="SAM" id="Coils"/>
    </source>
</evidence>
<evidence type="ECO:0000256" key="5">
    <source>
        <dbReference type="ARBA" id="ARBA00023012"/>
    </source>
</evidence>
<evidence type="ECO:0000259" key="8">
    <source>
        <dbReference type="Pfam" id="PF02518"/>
    </source>
</evidence>
<feature type="coiled-coil region" evidence="6">
    <location>
        <begin position="34"/>
        <end position="61"/>
    </location>
</feature>
<evidence type="ECO:0000256" key="4">
    <source>
        <dbReference type="ARBA" id="ARBA00022777"/>
    </source>
</evidence>
<keyword evidence="7" id="KW-0472">Membrane</keyword>
<keyword evidence="10" id="KW-1185">Reference proteome</keyword>
<evidence type="ECO:0000313" key="10">
    <source>
        <dbReference type="Proteomes" id="UP001185092"/>
    </source>
</evidence>
<keyword evidence="7" id="KW-0812">Transmembrane</keyword>
<name>A0AAE3XTU7_9BACT</name>
<dbReference type="Proteomes" id="UP001185092">
    <property type="component" value="Unassembled WGS sequence"/>
</dbReference>
<reference evidence="9" key="1">
    <citation type="submission" date="2023-07" db="EMBL/GenBank/DDBJ databases">
        <title>Genomic Encyclopedia of Type Strains, Phase IV (KMG-IV): sequencing the most valuable type-strain genomes for metagenomic binning, comparative biology and taxonomic classification.</title>
        <authorList>
            <person name="Goeker M."/>
        </authorList>
    </citation>
    <scope>NUCLEOTIDE SEQUENCE</scope>
    <source>
        <strain evidence="9">DSM 26174</strain>
    </source>
</reference>
<keyword evidence="5" id="KW-0902">Two-component regulatory system</keyword>
<accession>A0AAE3XTU7</accession>
<dbReference type="AlphaFoldDB" id="A0AAE3XTU7"/>
<evidence type="ECO:0000313" key="9">
    <source>
        <dbReference type="EMBL" id="MDR6241579.1"/>
    </source>
</evidence>
<keyword evidence="6" id="KW-0175">Coiled coil</keyword>
<evidence type="ECO:0000256" key="3">
    <source>
        <dbReference type="ARBA" id="ARBA00022679"/>
    </source>
</evidence>
<keyword evidence="3" id="KW-0808">Transferase</keyword>
<keyword evidence="4 9" id="KW-0418">Kinase</keyword>
<dbReference type="InterPro" id="IPR003594">
    <property type="entry name" value="HATPase_dom"/>
</dbReference>
<dbReference type="SUPFAM" id="SSF55874">
    <property type="entry name" value="ATPase domain of HSP90 chaperone/DNA topoisomerase II/histidine kinase"/>
    <property type="match status" value="1"/>
</dbReference>
<dbReference type="Pfam" id="PF02518">
    <property type="entry name" value="HATPase_c"/>
    <property type="match status" value="1"/>
</dbReference>
<feature type="domain" description="Histidine kinase/HSP90-like ATPase" evidence="8">
    <location>
        <begin position="159"/>
        <end position="245"/>
    </location>
</feature>
<sequence length="251" mass="28804">MNNFNDLIFSILVVIFFVFVTIIIFLLAIKRIKADQARIKQQELQHQKEILINTIRVQEEEKKKIAAELHDHFGVSLNTVRILIEESGDCIEPVLFDKIRHLIQRSINDVRDLSHEISPPMLEHFGIEATLQDVASNLKSQLKIEVKVIGKAIPYWESLQLFRICQEFIQNTLKHSQAETLNIIIRNSDNFLSMSLNDDGCGFRLGKKINSNLGHGLKSMKSRAESIYGQSKIVSSESKGTRFILLKKYDD</sequence>
<proteinExistence type="predicted"/>
<dbReference type="PANTHER" id="PTHR24421:SF10">
    <property type="entry name" value="NITRATE_NITRITE SENSOR PROTEIN NARQ"/>
    <property type="match status" value="1"/>
</dbReference>